<dbReference type="AlphaFoldDB" id="A0A176WR22"/>
<dbReference type="EMBL" id="LVLJ01000312">
    <property type="protein sequence ID" value="OAE34746.1"/>
    <property type="molecule type" value="Genomic_DNA"/>
</dbReference>
<evidence type="ECO:0000313" key="2">
    <source>
        <dbReference type="EMBL" id="OAE34746.1"/>
    </source>
</evidence>
<reference evidence="2" key="1">
    <citation type="submission" date="2016-03" db="EMBL/GenBank/DDBJ databases">
        <title>Mechanisms controlling the formation of the plant cell surface in tip-growing cells are functionally conserved among land plants.</title>
        <authorList>
            <person name="Honkanen S."/>
            <person name="Jones V.A."/>
            <person name="Morieri G."/>
            <person name="Champion C."/>
            <person name="Hetherington A.J."/>
            <person name="Kelly S."/>
            <person name="Saint-Marcoux D."/>
            <person name="Proust H."/>
            <person name="Prescott H."/>
            <person name="Dolan L."/>
        </authorList>
    </citation>
    <scope>NUCLEOTIDE SEQUENCE [LARGE SCALE GENOMIC DNA]</scope>
    <source>
        <tissue evidence="2">Whole gametophyte</tissue>
    </source>
</reference>
<organism evidence="2 3">
    <name type="scientific">Marchantia polymorpha subsp. ruderalis</name>
    <dbReference type="NCBI Taxonomy" id="1480154"/>
    <lineage>
        <taxon>Eukaryota</taxon>
        <taxon>Viridiplantae</taxon>
        <taxon>Streptophyta</taxon>
        <taxon>Embryophyta</taxon>
        <taxon>Marchantiophyta</taxon>
        <taxon>Marchantiopsida</taxon>
        <taxon>Marchantiidae</taxon>
        <taxon>Marchantiales</taxon>
        <taxon>Marchantiaceae</taxon>
        <taxon>Marchantia</taxon>
    </lineage>
</organism>
<comment type="caution">
    <text evidence="2">The sequence shown here is derived from an EMBL/GenBank/DDBJ whole genome shotgun (WGS) entry which is preliminary data.</text>
</comment>
<accession>A0A176WR22</accession>
<dbReference type="Proteomes" id="UP000077202">
    <property type="component" value="Unassembled WGS sequence"/>
</dbReference>
<evidence type="ECO:0000256" key="1">
    <source>
        <dbReference type="SAM" id="MobiDB-lite"/>
    </source>
</evidence>
<gene>
    <name evidence="2" type="ORF">AXG93_2528s1110</name>
</gene>
<sequence length="224" mass="24463">MSECIILGNSRIFLFCSRTVYRQEHRPRSALSKEEDEEEEEEEEEERGSGQFRGKCWALAEGKREYESREEGGEGKRGKSQRGRSSSRLARPRDVHGTVVRTNSSLSISEAAPVTEGEGRQGIAAEEHEVEAQHCALLHPSRGPFGEPHSATVVQRREGAPVGPFCCSASGVEVGREFPMTICGDSAGRQCGASEVGSSGQRSRVDEDDERFVVGGAGAFDFRV</sequence>
<feature type="compositionally biased region" description="Acidic residues" evidence="1">
    <location>
        <begin position="34"/>
        <end position="46"/>
    </location>
</feature>
<name>A0A176WR22_MARPO</name>
<feature type="compositionally biased region" description="Basic and acidic residues" evidence="1">
    <location>
        <begin position="61"/>
        <end position="77"/>
    </location>
</feature>
<feature type="compositionally biased region" description="Basic and acidic residues" evidence="1">
    <location>
        <begin position="23"/>
        <end position="33"/>
    </location>
</feature>
<protein>
    <submittedName>
        <fullName evidence="2">Uncharacterized protein</fullName>
    </submittedName>
</protein>
<proteinExistence type="predicted"/>
<evidence type="ECO:0000313" key="3">
    <source>
        <dbReference type="Proteomes" id="UP000077202"/>
    </source>
</evidence>
<feature type="region of interest" description="Disordered" evidence="1">
    <location>
        <begin position="23"/>
        <end position="121"/>
    </location>
</feature>
<keyword evidence="3" id="KW-1185">Reference proteome</keyword>